<dbReference type="EMBL" id="BGZK01002439">
    <property type="protein sequence ID" value="GBP93970.1"/>
    <property type="molecule type" value="Genomic_DNA"/>
</dbReference>
<dbReference type="OrthoDB" id="7489828at2759"/>
<accession>A0A4C2A156</accession>
<protein>
    <submittedName>
        <fullName evidence="1">Uncharacterized protein</fullName>
    </submittedName>
</protein>
<comment type="caution">
    <text evidence="1">The sequence shown here is derived from an EMBL/GenBank/DDBJ whole genome shotgun (WGS) entry which is preliminary data.</text>
</comment>
<proteinExistence type="predicted"/>
<name>A0A4C2A156_EUMVA</name>
<organism evidence="1 2">
    <name type="scientific">Eumeta variegata</name>
    <name type="common">Bagworm moth</name>
    <name type="synonym">Eumeta japonica</name>
    <dbReference type="NCBI Taxonomy" id="151549"/>
    <lineage>
        <taxon>Eukaryota</taxon>
        <taxon>Metazoa</taxon>
        <taxon>Ecdysozoa</taxon>
        <taxon>Arthropoda</taxon>
        <taxon>Hexapoda</taxon>
        <taxon>Insecta</taxon>
        <taxon>Pterygota</taxon>
        <taxon>Neoptera</taxon>
        <taxon>Endopterygota</taxon>
        <taxon>Lepidoptera</taxon>
        <taxon>Glossata</taxon>
        <taxon>Ditrysia</taxon>
        <taxon>Tineoidea</taxon>
        <taxon>Psychidae</taxon>
        <taxon>Oiketicinae</taxon>
        <taxon>Eumeta</taxon>
    </lineage>
</organism>
<evidence type="ECO:0000313" key="2">
    <source>
        <dbReference type="Proteomes" id="UP000299102"/>
    </source>
</evidence>
<sequence>MRDNAIKALLHIELATSGPYGEQLATRTNKAGRDRHSRDAHWAVSHLEVLGLVLGKGQGCYWDFLEHILGWLCLLSQYLPFEPRKVWGTYSDFCRVTMTRGDCVTSPWYLYGVGGLRLGVNKPCHTTMPGILLPMTGSNLPHIMYWNMHRPLALELRASSCCPRAFKEPWHYEQVAWGRQVSNMP</sequence>
<dbReference type="AlphaFoldDB" id="A0A4C2A156"/>
<keyword evidence="2" id="KW-1185">Reference proteome</keyword>
<gene>
    <name evidence="1" type="ORF">EVAR_67696_1</name>
</gene>
<dbReference type="Proteomes" id="UP000299102">
    <property type="component" value="Unassembled WGS sequence"/>
</dbReference>
<evidence type="ECO:0000313" key="1">
    <source>
        <dbReference type="EMBL" id="GBP93970.1"/>
    </source>
</evidence>
<reference evidence="1 2" key="1">
    <citation type="journal article" date="2019" name="Commun. Biol.">
        <title>The bagworm genome reveals a unique fibroin gene that provides high tensile strength.</title>
        <authorList>
            <person name="Kono N."/>
            <person name="Nakamura H."/>
            <person name="Ohtoshi R."/>
            <person name="Tomita M."/>
            <person name="Numata K."/>
            <person name="Arakawa K."/>
        </authorList>
    </citation>
    <scope>NUCLEOTIDE SEQUENCE [LARGE SCALE GENOMIC DNA]</scope>
</reference>